<dbReference type="EMBL" id="BDDD01000638">
    <property type="protein sequence ID" value="GAV68529.1"/>
    <property type="molecule type" value="Genomic_DNA"/>
</dbReference>
<feature type="transmembrane region" description="Helical" evidence="2">
    <location>
        <begin position="196"/>
        <end position="214"/>
    </location>
</feature>
<reference evidence="4" key="1">
    <citation type="submission" date="2016-04" db="EMBL/GenBank/DDBJ databases">
        <title>Cephalotus genome sequencing.</title>
        <authorList>
            <person name="Fukushima K."/>
            <person name="Hasebe M."/>
            <person name="Fang X."/>
        </authorList>
    </citation>
    <scope>NUCLEOTIDE SEQUENCE [LARGE SCALE GENOMIC DNA]</scope>
    <source>
        <strain evidence="4">cv. St1</strain>
    </source>
</reference>
<organism evidence="3 4">
    <name type="scientific">Cephalotus follicularis</name>
    <name type="common">Albany pitcher plant</name>
    <dbReference type="NCBI Taxonomy" id="3775"/>
    <lineage>
        <taxon>Eukaryota</taxon>
        <taxon>Viridiplantae</taxon>
        <taxon>Streptophyta</taxon>
        <taxon>Embryophyta</taxon>
        <taxon>Tracheophyta</taxon>
        <taxon>Spermatophyta</taxon>
        <taxon>Magnoliopsida</taxon>
        <taxon>eudicotyledons</taxon>
        <taxon>Gunneridae</taxon>
        <taxon>Pentapetalae</taxon>
        <taxon>rosids</taxon>
        <taxon>fabids</taxon>
        <taxon>Oxalidales</taxon>
        <taxon>Cephalotaceae</taxon>
        <taxon>Cephalotus</taxon>
    </lineage>
</organism>
<evidence type="ECO:0000313" key="3">
    <source>
        <dbReference type="EMBL" id="GAV68529.1"/>
    </source>
</evidence>
<dbReference type="OrthoDB" id="515004at2759"/>
<dbReference type="InParanoid" id="A0A1Q3BKV2"/>
<dbReference type="PANTHER" id="PTHR35731:SF1">
    <property type="entry name" value="8-AMINO-7-OXONONANOATE SYNTHASE"/>
    <property type="match status" value="1"/>
</dbReference>
<sequence length="260" mass="29079">MIALKAIQTSLTPTKHAVVYTRRPATITTTSKSSILCLSRSNDSDSEASPPEGDTHKQELLVRIAMLQAQKVRLTDYLDERSAYLTRFGEEANAEFDKIGEDALRGLDEAGDRIMENIESRMQAFEESMELNKEEIEKNDKKLAEYEAQIEEEKNDGLFFRSLGQTKPVQKTNAKEEAAKIKRVTKDNAASRTRRYIYLALIGLVVVAVADTFISSSPDWRKVAVLGAVLVGLLTQFSYEQSMSSETEINGKGNSEENEN</sequence>
<keyword evidence="4" id="KW-1185">Reference proteome</keyword>
<evidence type="ECO:0000256" key="1">
    <source>
        <dbReference type="SAM" id="Coils"/>
    </source>
</evidence>
<evidence type="ECO:0008006" key="5">
    <source>
        <dbReference type="Google" id="ProtNLM"/>
    </source>
</evidence>
<proteinExistence type="predicted"/>
<keyword evidence="2" id="KW-1133">Transmembrane helix</keyword>
<gene>
    <name evidence="3" type="ORF">CFOL_v3_12032</name>
</gene>
<name>A0A1Q3BKV2_CEPFO</name>
<comment type="caution">
    <text evidence="3">The sequence shown here is derived from an EMBL/GenBank/DDBJ whole genome shotgun (WGS) entry which is preliminary data.</text>
</comment>
<dbReference type="STRING" id="3775.A0A1Q3BKV2"/>
<evidence type="ECO:0000256" key="2">
    <source>
        <dbReference type="SAM" id="Phobius"/>
    </source>
</evidence>
<protein>
    <recommendedName>
        <fullName evidence="5">8-amino-7-oxononanoate synthase</fullName>
    </recommendedName>
</protein>
<keyword evidence="2" id="KW-0812">Transmembrane</keyword>
<feature type="coiled-coil region" evidence="1">
    <location>
        <begin position="115"/>
        <end position="156"/>
    </location>
</feature>
<keyword evidence="2" id="KW-0472">Membrane</keyword>
<dbReference type="AlphaFoldDB" id="A0A1Q3BKV2"/>
<dbReference type="GO" id="GO:0009507">
    <property type="term" value="C:chloroplast"/>
    <property type="evidence" value="ECO:0007669"/>
    <property type="project" value="TreeGrafter"/>
</dbReference>
<keyword evidence="1" id="KW-0175">Coiled coil</keyword>
<accession>A0A1Q3BKV2</accession>
<evidence type="ECO:0000313" key="4">
    <source>
        <dbReference type="Proteomes" id="UP000187406"/>
    </source>
</evidence>
<dbReference type="PANTHER" id="PTHR35731">
    <property type="entry name" value="8-AMINO-7-OXONONANOATE SYNTHASE"/>
    <property type="match status" value="1"/>
</dbReference>
<dbReference type="FunCoup" id="A0A1Q3BKV2">
    <property type="interactions" value="1250"/>
</dbReference>
<dbReference type="Proteomes" id="UP000187406">
    <property type="component" value="Unassembled WGS sequence"/>
</dbReference>